<evidence type="ECO:0000313" key="1">
    <source>
        <dbReference type="EMBL" id="CAK0899081.1"/>
    </source>
</evidence>
<accession>A0ABN9XH76</accession>
<reference evidence="1" key="1">
    <citation type="submission" date="2023-10" db="EMBL/GenBank/DDBJ databases">
        <authorList>
            <person name="Chen Y."/>
            <person name="Shah S."/>
            <person name="Dougan E. K."/>
            <person name="Thang M."/>
            <person name="Chan C."/>
        </authorList>
    </citation>
    <scope>NUCLEOTIDE SEQUENCE [LARGE SCALE GENOMIC DNA]</scope>
</reference>
<comment type="caution">
    <text evidence="1">The sequence shown here is derived from an EMBL/GenBank/DDBJ whole genome shotgun (WGS) entry which is preliminary data.</text>
</comment>
<dbReference type="EMBL" id="CAUYUJ010020547">
    <property type="protein sequence ID" value="CAK0899081.1"/>
    <property type="molecule type" value="Genomic_DNA"/>
</dbReference>
<gene>
    <name evidence="1" type="ORF">PCOR1329_LOCUS76688</name>
</gene>
<keyword evidence="2" id="KW-1185">Reference proteome</keyword>
<organism evidence="1 2">
    <name type="scientific">Prorocentrum cordatum</name>
    <dbReference type="NCBI Taxonomy" id="2364126"/>
    <lineage>
        <taxon>Eukaryota</taxon>
        <taxon>Sar</taxon>
        <taxon>Alveolata</taxon>
        <taxon>Dinophyceae</taxon>
        <taxon>Prorocentrales</taxon>
        <taxon>Prorocentraceae</taxon>
        <taxon>Prorocentrum</taxon>
    </lineage>
</organism>
<protein>
    <submittedName>
        <fullName evidence="1">Uncharacterized protein</fullName>
    </submittedName>
</protein>
<dbReference type="Proteomes" id="UP001189429">
    <property type="component" value="Unassembled WGS sequence"/>
</dbReference>
<proteinExistence type="predicted"/>
<evidence type="ECO:0000313" key="2">
    <source>
        <dbReference type="Proteomes" id="UP001189429"/>
    </source>
</evidence>
<name>A0ABN9XH76_9DINO</name>
<sequence length="181" mass="20781">MANGGRNIGPWTGPEFDLEYAKSTPWTISCVLEVELFHDDGSKAGYGLLLVLRPDGRPRLYRCSLSHASGEYYAWWAFDSGRYKHPRLFRCMNGAGDDDEVKYKKDTFIPIYAWRCRNSSTHTFALNDISWISASSRDDLTTAIHHQLKELAKDGYQEQEEGMKDREVVYTRVRKDGCATR</sequence>